<name>A0ABD1Z1W4_9MARC</name>
<evidence type="ECO:0000313" key="2">
    <source>
        <dbReference type="Proteomes" id="UP001605036"/>
    </source>
</evidence>
<evidence type="ECO:0000313" key="1">
    <source>
        <dbReference type="EMBL" id="KAL2641493.1"/>
    </source>
</evidence>
<reference evidence="1 2" key="1">
    <citation type="submission" date="2024-09" db="EMBL/GenBank/DDBJ databases">
        <title>Chromosome-scale assembly of Riccia fluitans.</title>
        <authorList>
            <person name="Paukszto L."/>
            <person name="Sawicki J."/>
            <person name="Karawczyk K."/>
            <person name="Piernik-Szablinska J."/>
            <person name="Szczecinska M."/>
            <person name="Mazdziarz M."/>
        </authorList>
    </citation>
    <scope>NUCLEOTIDE SEQUENCE [LARGE SCALE GENOMIC DNA]</scope>
    <source>
        <strain evidence="1">Rf_01</strain>
        <tissue evidence="1">Aerial parts of the thallus</tissue>
    </source>
</reference>
<organism evidence="1 2">
    <name type="scientific">Riccia fluitans</name>
    <dbReference type="NCBI Taxonomy" id="41844"/>
    <lineage>
        <taxon>Eukaryota</taxon>
        <taxon>Viridiplantae</taxon>
        <taxon>Streptophyta</taxon>
        <taxon>Embryophyta</taxon>
        <taxon>Marchantiophyta</taxon>
        <taxon>Marchantiopsida</taxon>
        <taxon>Marchantiidae</taxon>
        <taxon>Marchantiales</taxon>
        <taxon>Ricciaceae</taxon>
        <taxon>Riccia</taxon>
    </lineage>
</organism>
<accession>A0ABD1Z1W4</accession>
<dbReference type="EMBL" id="JBHFFA010000002">
    <property type="protein sequence ID" value="KAL2641493.1"/>
    <property type="molecule type" value="Genomic_DNA"/>
</dbReference>
<gene>
    <name evidence="1" type="ORF">R1flu_009080</name>
</gene>
<proteinExistence type="predicted"/>
<dbReference type="Proteomes" id="UP001605036">
    <property type="component" value="Unassembled WGS sequence"/>
</dbReference>
<keyword evidence="2" id="KW-1185">Reference proteome</keyword>
<protein>
    <submittedName>
        <fullName evidence="1">Uncharacterized protein</fullName>
    </submittedName>
</protein>
<dbReference type="AlphaFoldDB" id="A0ABD1Z1W4"/>
<sequence length="167" mass="19604">MTHSCVESLCKELGLHVPRRVHVFDFQSGKGRKPGWVSTTLELWDEHKKKLHWDLLQARSISYYFSMYCDKGDSDPKLLTQDIHNSADHWVENHDMCRVLPGNRKFVAENWPKGRDAKYVEGGETHKAVKDFLKKYITESKMKFYIKAHENFISETFHSVINKYATK</sequence>
<comment type="caution">
    <text evidence="1">The sequence shown here is derived from an EMBL/GenBank/DDBJ whole genome shotgun (WGS) entry which is preliminary data.</text>
</comment>